<evidence type="ECO:0000313" key="1">
    <source>
        <dbReference type="EMBL" id="KAG7092063.1"/>
    </source>
</evidence>
<dbReference type="AlphaFoldDB" id="A0A9P7RYZ8"/>
<reference evidence="1" key="1">
    <citation type="journal article" date="2021" name="Genome Biol. Evol.">
        <title>The assembled and annotated genome of the fairy-ring fungus Marasmius oreades.</title>
        <authorList>
            <person name="Hiltunen M."/>
            <person name="Ament-Velasquez S.L."/>
            <person name="Johannesson H."/>
        </authorList>
    </citation>
    <scope>NUCLEOTIDE SEQUENCE</scope>
    <source>
        <strain evidence="1">03SP1</strain>
    </source>
</reference>
<evidence type="ECO:0000313" key="2">
    <source>
        <dbReference type="Proteomes" id="UP001049176"/>
    </source>
</evidence>
<name>A0A9P7RYZ8_9AGAR</name>
<dbReference type="EMBL" id="CM032185">
    <property type="protein sequence ID" value="KAG7092063.1"/>
    <property type="molecule type" value="Genomic_DNA"/>
</dbReference>
<comment type="caution">
    <text evidence="1">The sequence shown here is derived from an EMBL/GenBank/DDBJ whole genome shotgun (WGS) entry which is preliminary data.</text>
</comment>
<dbReference type="Proteomes" id="UP001049176">
    <property type="component" value="Chromosome 5"/>
</dbReference>
<accession>A0A9P7RYZ8</accession>
<keyword evidence="2" id="KW-1185">Reference proteome</keyword>
<dbReference type="GeneID" id="66077520"/>
<gene>
    <name evidence="1" type="ORF">E1B28_008444</name>
</gene>
<dbReference type="RefSeq" id="XP_043008533.1">
    <property type="nucleotide sequence ID" value="XM_043153249.1"/>
</dbReference>
<dbReference type="KEGG" id="more:E1B28_008444"/>
<proteinExistence type="predicted"/>
<organism evidence="1 2">
    <name type="scientific">Marasmius oreades</name>
    <name type="common">fairy-ring Marasmius</name>
    <dbReference type="NCBI Taxonomy" id="181124"/>
    <lineage>
        <taxon>Eukaryota</taxon>
        <taxon>Fungi</taxon>
        <taxon>Dikarya</taxon>
        <taxon>Basidiomycota</taxon>
        <taxon>Agaricomycotina</taxon>
        <taxon>Agaricomycetes</taxon>
        <taxon>Agaricomycetidae</taxon>
        <taxon>Agaricales</taxon>
        <taxon>Marasmiineae</taxon>
        <taxon>Marasmiaceae</taxon>
        <taxon>Marasmius</taxon>
    </lineage>
</organism>
<protein>
    <submittedName>
        <fullName evidence="1">Uncharacterized protein</fullName>
    </submittedName>
</protein>
<sequence>MPDPKVPNWSGRDEFLADQSSFLKQMEDLLTSNNHILVDAGARTIASQLTPTLSHYHFAKDPEALEFFEKCFTLLEKLQAIPGVTPVHSYASHLQFLNEVQASINEKLHKKATKTVKRPGPKSNEFIDSDADLDIIINAPTSRAKVSFL</sequence>